<comment type="caution">
    <text evidence="1">The sequence shown here is derived from an EMBL/GenBank/DDBJ whole genome shotgun (WGS) entry which is preliminary data.</text>
</comment>
<dbReference type="EMBL" id="LDAU01000243">
    <property type="protein sequence ID" value="KRW98478.1"/>
    <property type="molecule type" value="Genomic_DNA"/>
</dbReference>
<dbReference type="InParanoid" id="A0A0V0Q8F8"/>
<protein>
    <submittedName>
        <fullName evidence="1">Uncharacterized protein</fullName>
    </submittedName>
</protein>
<accession>A0A0V0Q8F8</accession>
<evidence type="ECO:0000313" key="1">
    <source>
        <dbReference type="EMBL" id="KRW98478.1"/>
    </source>
</evidence>
<proteinExistence type="predicted"/>
<gene>
    <name evidence="1" type="ORF">PPERSA_03309</name>
</gene>
<keyword evidence="2" id="KW-1185">Reference proteome</keyword>
<organism evidence="1 2">
    <name type="scientific">Pseudocohnilembus persalinus</name>
    <name type="common">Ciliate</name>
    <dbReference type="NCBI Taxonomy" id="266149"/>
    <lineage>
        <taxon>Eukaryota</taxon>
        <taxon>Sar</taxon>
        <taxon>Alveolata</taxon>
        <taxon>Ciliophora</taxon>
        <taxon>Intramacronucleata</taxon>
        <taxon>Oligohymenophorea</taxon>
        <taxon>Scuticociliatia</taxon>
        <taxon>Philasterida</taxon>
        <taxon>Pseudocohnilembidae</taxon>
        <taxon>Pseudocohnilembus</taxon>
    </lineage>
</organism>
<dbReference type="OrthoDB" id="300232at2759"/>
<dbReference type="Proteomes" id="UP000054937">
    <property type="component" value="Unassembled WGS sequence"/>
</dbReference>
<dbReference type="AlphaFoldDB" id="A0A0V0Q8F8"/>
<evidence type="ECO:0000313" key="2">
    <source>
        <dbReference type="Proteomes" id="UP000054937"/>
    </source>
</evidence>
<reference evidence="1 2" key="1">
    <citation type="journal article" date="2015" name="Sci. Rep.">
        <title>Genome of the facultative scuticociliatosis pathogen Pseudocohnilembus persalinus provides insight into its virulence through horizontal gene transfer.</title>
        <authorList>
            <person name="Xiong J."/>
            <person name="Wang G."/>
            <person name="Cheng J."/>
            <person name="Tian M."/>
            <person name="Pan X."/>
            <person name="Warren A."/>
            <person name="Jiang C."/>
            <person name="Yuan D."/>
            <person name="Miao W."/>
        </authorList>
    </citation>
    <scope>NUCLEOTIDE SEQUENCE [LARGE SCALE GENOMIC DNA]</scope>
    <source>
        <strain evidence="1">36N120E</strain>
    </source>
</reference>
<sequence length="419" mass="49875">MKLKTTELVQQQYTCLENYNEKKYEIKLNNPSHIKEIIVTNGFKPNNFIDYEFKIYVDGEICYDYNFQTEYSEGEQILISSCEKQNAKDISLICLDEDKYINFCGIQIFGYENKIQNKNEIDMKLDDQNQYKEINLVENSQISTSSKTQKYDVISLSPDLQQCWQSQIKDQNPYFYIEFIQEIQIDLIELSFPSYYFNHIEVLNNNELCYQSQQNKNAENYNYETNTLSIYSCQNQHTKKIQIRNSFSNTIDYKEEIIQQEKQKNNYSISICSLKIYQKIDKNNNFTQINESDNQKDQIETIKAENNNSMDNLDQQKHEDMYEIQEECPQIFSKCNFEGHTIHICDQKAYRPNMQPNFKSIKIPQNQRLELFNVNGFNDKKIVFEKSLPCFDLNQSDEINKIFCNENGVFIYDLQKEDL</sequence>
<name>A0A0V0Q8F8_PSEPJ</name>